<accession>A0A381TVS6</accession>
<feature type="domain" description="Cupin type-2" evidence="2">
    <location>
        <begin position="35"/>
        <end position="102"/>
    </location>
</feature>
<name>A0A381TVS6_9ZZZZ</name>
<dbReference type="AlphaFoldDB" id="A0A381TVS6"/>
<evidence type="ECO:0000256" key="1">
    <source>
        <dbReference type="ARBA" id="ARBA00022723"/>
    </source>
</evidence>
<reference evidence="3" key="1">
    <citation type="submission" date="2018-05" db="EMBL/GenBank/DDBJ databases">
        <authorList>
            <person name="Lanie J.A."/>
            <person name="Ng W.-L."/>
            <person name="Kazmierczak K.M."/>
            <person name="Andrzejewski T.M."/>
            <person name="Davidsen T.M."/>
            <person name="Wayne K.J."/>
            <person name="Tettelin H."/>
            <person name="Glass J.I."/>
            <person name="Rusch D."/>
            <person name="Podicherti R."/>
            <person name="Tsui H.-C.T."/>
            <person name="Winkler M.E."/>
        </authorList>
    </citation>
    <scope>NUCLEOTIDE SEQUENCE</scope>
</reference>
<dbReference type="SUPFAM" id="SSF51182">
    <property type="entry name" value="RmlC-like cupins"/>
    <property type="match status" value="1"/>
</dbReference>
<dbReference type="InterPro" id="IPR011051">
    <property type="entry name" value="RmlC_Cupin_sf"/>
</dbReference>
<dbReference type="InterPro" id="IPR051610">
    <property type="entry name" value="GPI/OXD"/>
</dbReference>
<evidence type="ECO:0000259" key="2">
    <source>
        <dbReference type="Pfam" id="PF07883"/>
    </source>
</evidence>
<dbReference type="InterPro" id="IPR013096">
    <property type="entry name" value="Cupin_2"/>
</dbReference>
<evidence type="ECO:0000313" key="3">
    <source>
        <dbReference type="EMBL" id="SVA20145.1"/>
    </source>
</evidence>
<dbReference type="PANTHER" id="PTHR35848:SF6">
    <property type="entry name" value="CUPIN TYPE-2 DOMAIN-CONTAINING PROTEIN"/>
    <property type="match status" value="1"/>
</dbReference>
<feature type="non-terminal residue" evidence="3">
    <location>
        <position position="1"/>
    </location>
</feature>
<gene>
    <name evidence="3" type="ORF">METZ01_LOCUS72999</name>
</gene>
<dbReference type="Pfam" id="PF07883">
    <property type="entry name" value="Cupin_2"/>
    <property type="match status" value="1"/>
</dbReference>
<dbReference type="GO" id="GO:0046872">
    <property type="term" value="F:metal ion binding"/>
    <property type="evidence" value="ECO:0007669"/>
    <property type="project" value="UniProtKB-KW"/>
</dbReference>
<proteinExistence type="predicted"/>
<sequence>VPGFTKKHLDLKNIPNWLTFLKEDLSLKALGLSVARLPAGKGYTIMHQHKEQEEVYMVLSGRGIIHIDGEDISLQEGDFINVAPESKRALKAADNSDLIFICAGAVSTGEYPKNPNSRALIDDGIPDYDNVPPWYEGNEKISKINQRLKNEREARKE</sequence>
<dbReference type="InterPro" id="IPR014710">
    <property type="entry name" value="RmlC-like_jellyroll"/>
</dbReference>
<organism evidence="3">
    <name type="scientific">marine metagenome</name>
    <dbReference type="NCBI Taxonomy" id="408172"/>
    <lineage>
        <taxon>unclassified sequences</taxon>
        <taxon>metagenomes</taxon>
        <taxon>ecological metagenomes</taxon>
    </lineage>
</organism>
<keyword evidence="1" id="KW-0479">Metal-binding</keyword>
<dbReference type="EMBL" id="UINC01005256">
    <property type="protein sequence ID" value="SVA20145.1"/>
    <property type="molecule type" value="Genomic_DNA"/>
</dbReference>
<dbReference type="PANTHER" id="PTHR35848">
    <property type="entry name" value="OXALATE-BINDING PROTEIN"/>
    <property type="match status" value="1"/>
</dbReference>
<dbReference type="Gene3D" id="2.60.120.10">
    <property type="entry name" value="Jelly Rolls"/>
    <property type="match status" value="1"/>
</dbReference>
<protein>
    <recommendedName>
        <fullName evidence="2">Cupin type-2 domain-containing protein</fullName>
    </recommendedName>
</protein>